<dbReference type="InterPro" id="IPR050858">
    <property type="entry name" value="Mal-CoA-ACP_Trans/PKS_FabD"/>
</dbReference>
<sequence length="318" mass="34350">MSTHRVDEGLAFVFPGQGSQSVGMLAELAMTQIEVESTFQTASEVLGYDLWDLVQNGPEDRLNLTQFTQPAMLAADVAAWRVWCKHTPVKPAWMAGHSLGEYSALVCSGALAFEDAVRLVAERGRLMQEAVPPETGAMAAILGLSDDQVVDVCRRATTRTELVASANFNAPGQIVIAGHRPAVTRAIELAKAEGAKRAVLLPVSVPSHCPLMERAAEEFRAMLADTAVTIPEIAVLHNVDVASHSAPEVIRVVLEKQLYSPVRWADSILFMSQQGVTRFVECGPGRVLSGLNKRIVPTSRTEAVFDPNSLSKALELVQ</sequence>
<comment type="catalytic activity">
    <reaction evidence="5 6">
        <text>holo-[ACP] + malonyl-CoA = malonyl-[ACP] + CoA</text>
        <dbReference type="Rhea" id="RHEA:41792"/>
        <dbReference type="Rhea" id="RHEA-COMP:9623"/>
        <dbReference type="Rhea" id="RHEA-COMP:9685"/>
        <dbReference type="ChEBI" id="CHEBI:57287"/>
        <dbReference type="ChEBI" id="CHEBI:57384"/>
        <dbReference type="ChEBI" id="CHEBI:64479"/>
        <dbReference type="ChEBI" id="CHEBI:78449"/>
        <dbReference type="EC" id="2.3.1.39"/>
    </reaction>
</comment>
<organism evidence="8 9">
    <name type="scientific">Methylocaldum szegediense</name>
    <dbReference type="NCBI Taxonomy" id="73780"/>
    <lineage>
        <taxon>Bacteria</taxon>
        <taxon>Pseudomonadati</taxon>
        <taxon>Pseudomonadota</taxon>
        <taxon>Gammaproteobacteria</taxon>
        <taxon>Methylococcales</taxon>
        <taxon>Methylococcaceae</taxon>
        <taxon>Methylocaldum</taxon>
    </lineage>
</organism>
<keyword evidence="4 6" id="KW-0012">Acyltransferase</keyword>
<keyword evidence="9" id="KW-1185">Reference proteome</keyword>
<evidence type="ECO:0000313" key="8">
    <source>
        <dbReference type="EMBL" id="CAI8916636.1"/>
    </source>
</evidence>
<dbReference type="InterPro" id="IPR014043">
    <property type="entry name" value="Acyl_transferase_dom"/>
</dbReference>
<dbReference type="EC" id="2.3.1.39" evidence="1 6"/>
<feature type="domain" description="Malonyl-CoA:ACP transacylase (MAT)" evidence="7">
    <location>
        <begin position="13"/>
        <end position="314"/>
    </location>
</feature>
<dbReference type="EMBL" id="OX458333">
    <property type="protein sequence ID" value="CAI8916636.1"/>
    <property type="molecule type" value="Genomic_DNA"/>
</dbReference>
<dbReference type="Gene3D" id="3.40.366.10">
    <property type="entry name" value="Malonyl-Coenzyme A Acyl Carrier Protein, domain 2"/>
    <property type="match status" value="1"/>
</dbReference>
<dbReference type="InterPro" id="IPR024925">
    <property type="entry name" value="Malonyl_CoA-ACP_transAc"/>
</dbReference>
<dbReference type="PANTHER" id="PTHR42681">
    <property type="entry name" value="MALONYL-COA-ACYL CARRIER PROTEIN TRANSACYLASE, MITOCHONDRIAL"/>
    <property type="match status" value="1"/>
</dbReference>
<dbReference type="SUPFAM" id="SSF52151">
    <property type="entry name" value="FabD/lysophospholipase-like"/>
    <property type="match status" value="1"/>
</dbReference>
<accession>A0ABM9I6B0</accession>
<evidence type="ECO:0000256" key="5">
    <source>
        <dbReference type="ARBA" id="ARBA00048462"/>
    </source>
</evidence>
<dbReference type="NCBIfam" id="TIGR00128">
    <property type="entry name" value="fabD"/>
    <property type="match status" value="1"/>
</dbReference>
<dbReference type="InterPro" id="IPR001227">
    <property type="entry name" value="Ac_transferase_dom_sf"/>
</dbReference>
<name>A0ABM9I6B0_9GAMM</name>
<dbReference type="InterPro" id="IPR016036">
    <property type="entry name" value="Malonyl_transacylase_ACP-bd"/>
</dbReference>
<dbReference type="Pfam" id="PF00698">
    <property type="entry name" value="Acyl_transf_1"/>
    <property type="match status" value="1"/>
</dbReference>
<reference evidence="8 9" key="1">
    <citation type="submission" date="2023-03" db="EMBL/GenBank/DDBJ databases">
        <authorList>
            <person name="Pearce D."/>
        </authorList>
    </citation>
    <scope>NUCLEOTIDE SEQUENCE [LARGE SCALE GENOMIC DNA]</scope>
    <source>
        <strain evidence="8">Msz</strain>
    </source>
</reference>
<gene>
    <name evidence="8" type="primary">fabD</name>
    <name evidence="8" type="ORF">MSZNOR_3758</name>
</gene>
<evidence type="ECO:0000256" key="4">
    <source>
        <dbReference type="ARBA" id="ARBA00023315"/>
    </source>
</evidence>
<dbReference type="GO" id="GO:0004314">
    <property type="term" value="F:[acyl-carrier-protein] S-malonyltransferase activity"/>
    <property type="evidence" value="ECO:0007669"/>
    <property type="project" value="UniProtKB-EC"/>
</dbReference>
<protein>
    <recommendedName>
        <fullName evidence="2 6">Malonyl CoA-acyl carrier protein transacylase</fullName>
        <ecNumber evidence="1 6">2.3.1.39</ecNumber>
    </recommendedName>
</protein>
<evidence type="ECO:0000256" key="1">
    <source>
        <dbReference type="ARBA" id="ARBA00013258"/>
    </source>
</evidence>
<evidence type="ECO:0000313" key="9">
    <source>
        <dbReference type="Proteomes" id="UP001162030"/>
    </source>
</evidence>
<keyword evidence="3 6" id="KW-0808">Transferase</keyword>
<dbReference type="Proteomes" id="UP001162030">
    <property type="component" value="Chromosome"/>
</dbReference>
<evidence type="ECO:0000256" key="2">
    <source>
        <dbReference type="ARBA" id="ARBA00018953"/>
    </source>
</evidence>
<comment type="similarity">
    <text evidence="6">Belongs to the fabD family.</text>
</comment>
<dbReference type="InterPro" id="IPR016035">
    <property type="entry name" value="Acyl_Trfase/lysoPLipase"/>
</dbReference>
<dbReference type="Gene3D" id="3.30.70.250">
    <property type="entry name" value="Malonyl-CoA ACP transacylase, ACP-binding"/>
    <property type="match status" value="1"/>
</dbReference>
<evidence type="ECO:0000256" key="3">
    <source>
        <dbReference type="ARBA" id="ARBA00022679"/>
    </source>
</evidence>
<dbReference type="SMART" id="SM00827">
    <property type="entry name" value="PKS_AT"/>
    <property type="match status" value="1"/>
</dbReference>
<dbReference type="InterPro" id="IPR004410">
    <property type="entry name" value="Malonyl_CoA-ACP_transAc_FabD"/>
</dbReference>
<dbReference type="PIRSF" id="PIRSF000446">
    <property type="entry name" value="Mct"/>
    <property type="match status" value="1"/>
</dbReference>
<evidence type="ECO:0000259" key="7">
    <source>
        <dbReference type="SMART" id="SM00827"/>
    </source>
</evidence>
<dbReference type="PANTHER" id="PTHR42681:SF1">
    <property type="entry name" value="MALONYL-COA-ACYL CARRIER PROTEIN TRANSACYLASE, MITOCHONDRIAL"/>
    <property type="match status" value="1"/>
</dbReference>
<evidence type="ECO:0000256" key="6">
    <source>
        <dbReference type="PIRNR" id="PIRNR000446"/>
    </source>
</evidence>
<dbReference type="SUPFAM" id="SSF55048">
    <property type="entry name" value="Probable ACP-binding domain of malonyl-CoA ACP transacylase"/>
    <property type="match status" value="1"/>
</dbReference>
<dbReference type="RefSeq" id="WP_026609305.1">
    <property type="nucleotide sequence ID" value="NZ_OX458333.1"/>
</dbReference>
<proteinExistence type="inferred from homology"/>